<keyword evidence="2" id="KW-0997">Cell inner membrane</keyword>
<dbReference type="Pfam" id="PF00361">
    <property type="entry name" value="Proton_antipo_M"/>
    <property type="match status" value="1"/>
</dbReference>
<name>A0A372ISR4_9BACT</name>
<feature type="transmembrane region" description="Helical" evidence="6">
    <location>
        <begin position="244"/>
        <end position="265"/>
    </location>
</feature>
<keyword evidence="6" id="KW-0830">Ubiquinone</keyword>
<feature type="transmembrane region" description="Helical" evidence="6">
    <location>
        <begin position="137"/>
        <end position="160"/>
    </location>
</feature>
<feature type="transmembrane region" description="Helical" evidence="6">
    <location>
        <begin position="16"/>
        <end position="35"/>
    </location>
</feature>
<evidence type="ECO:0000256" key="3">
    <source>
        <dbReference type="ARBA" id="ARBA00022692"/>
    </source>
</evidence>
<proteinExistence type="inferred from homology"/>
<comment type="caution">
    <text evidence="9">The sequence shown here is derived from an EMBL/GenBank/DDBJ whole genome shotgun (WGS) entry which is preliminary data.</text>
</comment>
<feature type="transmembrane region" description="Helical" evidence="6">
    <location>
        <begin position="381"/>
        <end position="401"/>
    </location>
</feature>
<keyword evidence="6" id="KW-0874">Quinone</keyword>
<comment type="similarity">
    <text evidence="6">Belongs to the complex I subunit 2 family.</text>
</comment>
<feature type="transmembrane region" description="Helical" evidence="6">
    <location>
        <begin position="180"/>
        <end position="205"/>
    </location>
</feature>
<protein>
    <recommendedName>
        <fullName evidence="6">NADH-quinone oxidoreductase subunit N</fullName>
        <ecNumber evidence="6">7.1.1.-</ecNumber>
    </recommendedName>
    <alternativeName>
        <fullName evidence="6">NADH dehydrogenase I subunit N</fullName>
    </alternativeName>
    <alternativeName>
        <fullName evidence="6">NDH-1 subunit N</fullName>
    </alternativeName>
</protein>
<dbReference type="HAMAP" id="MF_00445">
    <property type="entry name" value="NDH1_NuoN_1"/>
    <property type="match status" value="1"/>
</dbReference>
<dbReference type="InterPro" id="IPR001750">
    <property type="entry name" value="ND/Mrp_TM"/>
</dbReference>
<feature type="domain" description="NADH:quinone oxidoreductase/Mrp antiporter transmembrane" evidence="8">
    <location>
        <begin position="102"/>
        <end position="395"/>
    </location>
</feature>
<dbReference type="Proteomes" id="UP000264702">
    <property type="component" value="Unassembled WGS sequence"/>
</dbReference>
<dbReference type="OrthoDB" id="9807568at2"/>
<sequence>MLIEPLLAQKSSRKPLGWLAVLGTLAALAASLWQYQLPPGTAYFGVVQTDAFSVFFHVLLCGIVLASLLAVLGSVPDTTENLGELFALIVFGAIGMLLMTSAVELLLVFIGLEISSISTYIMAGFRKKSAKGPESAIKYFLLGSFATAFFLYGIALLFGATGTTRIGDIAAALSTGQVSGLVYIGLAMILVGISFKVSAAPFHVWTPDVYEGAPSPIVGLMSTAPKAAAFAVLLRIAYGALPLLHAHWIPLLWWLAVISMTVGNLGALRQLNVKRMLAYSSIAHAGYLLVAFTALSVDGIAAASFYAVSYAAMNVGIFAVLSQAGGFEDRLTSIQDYRGLAYRSPLLGGVMAFFLISLIGIPFTGGFFGKFYVFSAALHSGMVWLAIIGLVNSGIAAFYYLRVITAVYSKPAATSPVNEVPPASVPLMLTLFLTVVTTLILGIVPGRVLAAAKAGAQTYASVNGNGTTVASR</sequence>
<feature type="transmembrane region" description="Helical" evidence="6">
    <location>
        <begin position="82"/>
        <end position="99"/>
    </location>
</feature>
<dbReference type="EC" id="7.1.1.-" evidence="6"/>
<dbReference type="InterPro" id="IPR010096">
    <property type="entry name" value="NADH-Q_OxRdtase_suN/2"/>
</dbReference>
<dbReference type="GO" id="GO:0050136">
    <property type="term" value="F:NADH dehydrogenase (quinone) (non-electrogenic) activity"/>
    <property type="evidence" value="ECO:0007669"/>
    <property type="project" value="UniProtKB-UniRule"/>
</dbReference>
<comment type="subcellular location">
    <subcellularLocation>
        <location evidence="6">Cell membrane</location>
        <topology evidence="6">Multi-pass membrane protein</topology>
    </subcellularLocation>
    <subcellularLocation>
        <location evidence="1">Endomembrane system</location>
        <topology evidence="1">Multi-pass membrane protein</topology>
    </subcellularLocation>
    <subcellularLocation>
        <location evidence="7">Membrane</location>
        <topology evidence="7">Multi-pass membrane protein</topology>
    </subcellularLocation>
</comment>
<dbReference type="EMBL" id="QVQT01000002">
    <property type="protein sequence ID" value="RFU17972.1"/>
    <property type="molecule type" value="Genomic_DNA"/>
</dbReference>
<evidence type="ECO:0000259" key="8">
    <source>
        <dbReference type="Pfam" id="PF00361"/>
    </source>
</evidence>
<reference evidence="9 10" key="1">
    <citation type="submission" date="2018-08" db="EMBL/GenBank/DDBJ databases">
        <title>Acidipila sp. 4G-K13, an acidobacterium isolated from forest soil.</title>
        <authorList>
            <person name="Gao Z.-H."/>
            <person name="Qiu L.-H."/>
        </authorList>
    </citation>
    <scope>NUCLEOTIDE SEQUENCE [LARGE SCALE GENOMIC DNA]</scope>
    <source>
        <strain evidence="9 10">4G-K13</strain>
    </source>
</reference>
<evidence type="ECO:0000313" key="10">
    <source>
        <dbReference type="Proteomes" id="UP000264702"/>
    </source>
</evidence>
<keyword evidence="3 6" id="KW-0812">Transmembrane</keyword>
<dbReference type="AlphaFoldDB" id="A0A372ISR4"/>
<keyword evidence="6" id="KW-0520">NAD</keyword>
<keyword evidence="6" id="KW-1003">Cell membrane</keyword>
<evidence type="ECO:0000256" key="2">
    <source>
        <dbReference type="ARBA" id="ARBA00022519"/>
    </source>
</evidence>
<dbReference type="GO" id="GO:0008137">
    <property type="term" value="F:NADH dehydrogenase (ubiquinone) activity"/>
    <property type="evidence" value="ECO:0007669"/>
    <property type="project" value="InterPro"/>
</dbReference>
<comment type="function">
    <text evidence="6">NDH-1 shuttles electrons from NADH, via FMN and iron-sulfur (Fe-S) centers, to quinones in the respiratory chain. The immediate electron acceptor for the enzyme in this species is believed to be ubiquinone. Couples the redox reaction to proton translocation (for every two electrons transferred, four hydrogen ions are translocated across the cytoplasmic membrane), and thus conserves the redox energy in a proton gradient.</text>
</comment>
<dbReference type="GO" id="GO:0005886">
    <property type="term" value="C:plasma membrane"/>
    <property type="evidence" value="ECO:0007669"/>
    <property type="project" value="UniProtKB-SubCell"/>
</dbReference>
<feature type="transmembrane region" description="Helical" evidence="6">
    <location>
        <begin position="422"/>
        <end position="444"/>
    </location>
</feature>
<keyword evidence="5 6" id="KW-0472">Membrane</keyword>
<keyword evidence="6" id="KW-1278">Translocase</keyword>
<evidence type="ECO:0000256" key="1">
    <source>
        <dbReference type="ARBA" id="ARBA00004127"/>
    </source>
</evidence>
<evidence type="ECO:0000256" key="7">
    <source>
        <dbReference type="RuleBase" id="RU000320"/>
    </source>
</evidence>
<organism evidence="9 10">
    <name type="scientific">Paracidobacterium acidisoli</name>
    <dbReference type="NCBI Taxonomy" id="2303751"/>
    <lineage>
        <taxon>Bacteria</taxon>
        <taxon>Pseudomonadati</taxon>
        <taxon>Acidobacteriota</taxon>
        <taxon>Terriglobia</taxon>
        <taxon>Terriglobales</taxon>
        <taxon>Acidobacteriaceae</taxon>
        <taxon>Paracidobacterium</taxon>
    </lineage>
</organism>
<feature type="transmembrane region" description="Helical" evidence="6">
    <location>
        <begin position="55"/>
        <end position="75"/>
    </location>
</feature>
<keyword evidence="4 6" id="KW-1133">Transmembrane helix</keyword>
<evidence type="ECO:0000256" key="6">
    <source>
        <dbReference type="HAMAP-Rule" id="MF_00445"/>
    </source>
</evidence>
<comment type="subunit">
    <text evidence="6">NDH-1 is composed of 14 different subunits. Subunits NuoA, H, J, K, L, M, N constitute the membrane sector of the complex.</text>
</comment>
<keyword evidence="10" id="KW-1185">Reference proteome</keyword>
<dbReference type="GO" id="GO:0042773">
    <property type="term" value="P:ATP synthesis coupled electron transport"/>
    <property type="evidence" value="ECO:0007669"/>
    <property type="project" value="InterPro"/>
</dbReference>
<dbReference type="GO" id="GO:0048038">
    <property type="term" value="F:quinone binding"/>
    <property type="evidence" value="ECO:0007669"/>
    <property type="project" value="UniProtKB-KW"/>
</dbReference>
<feature type="transmembrane region" description="Helical" evidence="6">
    <location>
        <begin position="303"/>
        <end position="325"/>
    </location>
</feature>
<gene>
    <name evidence="6" type="primary">nuoN</name>
    <name evidence="9" type="ORF">D0Y96_05955</name>
</gene>
<dbReference type="GO" id="GO:0012505">
    <property type="term" value="C:endomembrane system"/>
    <property type="evidence" value="ECO:0007669"/>
    <property type="project" value="UniProtKB-SubCell"/>
</dbReference>
<evidence type="ECO:0000256" key="4">
    <source>
        <dbReference type="ARBA" id="ARBA00022989"/>
    </source>
</evidence>
<evidence type="ECO:0000313" key="9">
    <source>
        <dbReference type="EMBL" id="RFU17972.1"/>
    </source>
</evidence>
<comment type="catalytic activity">
    <reaction evidence="6">
        <text>a quinone + NADH + 5 H(+)(in) = a quinol + NAD(+) + 4 H(+)(out)</text>
        <dbReference type="Rhea" id="RHEA:57888"/>
        <dbReference type="ChEBI" id="CHEBI:15378"/>
        <dbReference type="ChEBI" id="CHEBI:24646"/>
        <dbReference type="ChEBI" id="CHEBI:57540"/>
        <dbReference type="ChEBI" id="CHEBI:57945"/>
        <dbReference type="ChEBI" id="CHEBI:132124"/>
    </reaction>
</comment>
<evidence type="ECO:0000256" key="5">
    <source>
        <dbReference type="ARBA" id="ARBA00023136"/>
    </source>
</evidence>
<dbReference type="PANTHER" id="PTHR22773">
    <property type="entry name" value="NADH DEHYDROGENASE"/>
    <property type="match status" value="1"/>
</dbReference>
<dbReference type="NCBIfam" id="TIGR01770">
    <property type="entry name" value="NDH_I_N"/>
    <property type="match status" value="1"/>
</dbReference>
<feature type="transmembrane region" description="Helical" evidence="6">
    <location>
        <begin position="217"/>
        <end position="238"/>
    </location>
</feature>
<feature type="transmembrane region" description="Helical" evidence="6">
    <location>
        <begin position="277"/>
        <end position="297"/>
    </location>
</feature>
<feature type="transmembrane region" description="Helical" evidence="6">
    <location>
        <begin position="346"/>
        <end position="369"/>
    </location>
</feature>
<accession>A0A372ISR4</accession>
<keyword evidence="6" id="KW-0813">Transport</keyword>